<dbReference type="Pfam" id="PF06883">
    <property type="entry name" value="RNA_pol_Rpa2_4"/>
    <property type="match status" value="1"/>
</dbReference>
<dbReference type="AlphaFoldDB" id="C1FDM4"/>
<keyword evidence="8" id="KW-0863">Zinc-finger</keyword>
<dbReference type="Pfam" id="PF00562">
    <property type="entry name" value="RNA_pol_Rpb2_6"/>
    <property type="match status" value="1"/>
</dbReference>
<evidence type="ECO:0000256" key="14">
    <source>
        <dbReference type="RuleBase" id="RU000434"/>
    </source>
</evidence>
<feature type="domain" description="DNA-directed RNA polymerase subunit 2 hybrid-binding" evidence="16">
    <location>
        <begin position="691"/>
        <end position="1065"/>
    </location>
</feature>
<comment type="similarity">
    <text evidence="3 14">Belongs to the RNA polymerase beta chain family.</text>
</comment>
<evidence type="ECO:0000256" key="7">
    <source>
        <dbReference type="ARBA" id="ARBA00022723"/>
    </source>
</evidence>
<keyword evidence="4 15" id="KW-0240">DNA-directed RNA polymerase</keyword>
<dbReference type="PANTHER" id="PTHR20856">
    <property type="entry name" value="DNA-DIRECTED RNA POLYMERASE I SUBUNIT 2"/>
    <property type="match status" value="1"/>
</dbReference>
<evidence type="ECO:0000259" key="21">
    <source>
        <dbReference type="Pfam" id="PF06883"/>
    </source>
</evidence>
<protein>
    <recommendedName>
        <fullName evidence="15">DNA-directed RNA polymerase subunit beta</fullName>
        <ecNumber evidence="15">2.7.7.6</ecNumber>
    </recommendedName>
</protein>
<keyword evidence="10 15" id="KW-0804">Transcription</keyword>
<dbReference type="CDD" id="cd00653">
    <property type="entry name" value="RNA_pol_B_RPB2"/>
    <property type="match status" value="1"/>
</dbReference>
<keyword evidence="7" id="KW-0479">Metal-binding</keyword>
<comment type="function">
    <text evidence="1 15">DNA-dependent RNA polymerase catalyzes the transcription of DNA into RNA using the four ribonucleoside triphosphates as substrates.</text>
</comment>
<keyword evidence="9" id="KW-0862">Zinc</keyword>
<evidence type="ECO:0000256" key="5">
    <source>
        <dbReference type="ARBA" id="ARBA00022679"/>
    </source>
</evidence>
<dbReference type="InterPro" id="IPR007644">
    <property type="entry name" value="RNA_pol_bsu_protrusion"/>
</dbReference>
<evidence type="ECO:0000256" key="3">
    <source>
        <dbReference type="ARBA" id="ARBA00006835"/>
    </source>
</evidence>
<evidence type="ECO:0000256" key="9">
    <source>
        <dbReference type="ARBA" id="ARBA00022833"/>
    </source>
</evidence>
<dbReference type="RefSeq" id="XP_002507157.1">
    <property type="nucleotide sequence ID" value="XM_002507111.1"/>
</dbReference>
<sequence length="1192" mass="131519">MSRYSMKCDGFDQGTGYLPEALRGVARNHLASFDYFLDHGLSDVVRCLDNISIQPSGAQNTSSSPRFKMWFENISIGRPIREDTTAVRARDPRVFPRECRESSNTYKAPMLATVAWTFGDVGAIFRREFRICMFPVMVASKVCNLFGFSQDELICRGEEGHEMGGYFILNGNERIIRLLVQQRRHYIMGMKRKAYSSRGPIYTHYATAIRCSANDEHTSTVRIHYTSDGSARLVFVHRRKEYFVPAGIILRALAEFSDSVVQAIVARGLTGLGAQVFAIERIRIILGEAATFGIHNKVQALAYLGEHFRAQLDANPWETNFDVGKRLICEHIFIHLQSDEDKFNLVLLMMQKLYALVAGQCSADNPDSLMHHEILLPGILMQIFVREKLQDALHKAKIALNREFEENPNHASADDGEWLSQVAIEAITKTNIGRLAEYFLATGNLSSRTGLGLTQTSGFTIVADKLNYMRYISHFRSVHRGAYFAELRTTTVRKLLPESWGFLCPVHTPDGSPCGLLNHLAASCYIHVACESTGEARDRARSQVLKVLSSAGALILHGSTSLGSAPPAHLTVMLDGLILGFVADSDAKVVVSALRAAKVSGSNGVSSHLEIAHIPLSSCGYGGAFPGLYLFSTSSRMMRPVIQQQNRITENIGSLEQAFMSIRCPDGRQKPTCIAEHAHEENGPGTILSVVASLTPWSDFNQSPRNMYQCQMAKQTMGMPLHSFCYRPDTKIYRLHTPQRPVAMTGQYDKYQMDNYPLGTNAVVAVIAHTGYDMEDAMIVNKGAMERGLGHATLYKTETVTLVAGSDENFGQCNVIQQKLGSPIAFTEKHPFDPDIDTDGAPRPGSIKQAGSTLCSVVDRSTGRVRLHKIKGSDHVIIDRVSISSGKASKGQTETKMSVTVRCDRNPIIGDKFSSRHGQKGVLSFLCPEEDLPYIEKSGSRPDILINPHAFPSRMTIGMLLESMASKAGALDGRFIDASPFQAANDETHIISPTREYGEMLRKHGYNYSGSETMVNGLTGERFDVDIFVGLVYYQRLRHMVSDKFQVRSLGPNNPLTQQPIKGRKAGGGIRFGEMERDALIAHGSSYLIHDRLHACSDRHVTSLCTYCGSLLAPGANIQMAATHQVHASGAGNGQGRLHSFDDIFPRKVSCRVCNTGTGVHNVALPFVFKYLAAELAAMNIRIGLEVGDDRV</sequence>
<comment type="subcellular location">
    <subcellularLocation>
        <location evidence="2">Nucleus</location>
    </subcellularLocation>
</comment>
<keyword evidence="5 15" id="KW-0808">Transferase</keyword>
<dbReference type="EMBL" id="CP001574">
    <property type="protein sequence ID" value="ACO68415.1"/>
    <property type="molecule type" value="Genomic_DNA"/>
</dbReference>
<dbReference type="SUPFAM" id="SSF64484">
    <property type="entry name" value="beta and beta-prime subunits of DNA dependent RNA-polymerase"/>
    <property type="match status" value="1"/>
</dbReference>
<dbReference type="GO" id="GO:0003677">
    <property type="term" value="F:DNA binding"/>
    <property type="evidence" value="ECO:0007669"/>
    <property type="project" value="InterPro"/>
</dbReference>
<dbReference type="InterPro" id="IPR007121">
    <property type="entry name" value="RNA_pol_bsu_CS"/>
</dbReference>
<organism evidence="22 23">
    <name type="scientific">Micromonas commoda (strain RCC299 / NOUM17 / CCMP2709)</name>
    <name type="common">Picoplanktonic green alga</name>
    <dbReference type="NCBI Taxonomy" id="296587"/>
    <lineage>
        <taxon>Eukaryota</taxon>
        <taxon>Viridiplantae</taxon>
        <taxon>Chlorophyta</taxon>
        <taxon>Mamiellophyceae</taxon>
        <taxon>Mamiellales</taxon>
        <taxon>Mamiellaceae</taxon>
        <taxon>Micromonas</taxon>
    </lineage>
</organism>
<dbReference type="InterPro" id="IPR007645">
    <property type="entry name" value="RNA_pol_Rpb2_3"/>
</dbReference>
<keyword evidence="23" id="KW-1185">Reference proteome</keyword>
<dbReference type="FunFam" id="3.90.1800.10:FF:000004">
    <property type="entry name" value="DNA-directed RNA polymerase subunit beta"/>
    <property type="match status" value="1"/>
</dbReference>
<feature type="domain" description="RNA polymerase Rpb2" evidence="17">
    <location>
        <begin position="1068"/>
        <end position="1185"/>
    </location>
</feature>
<feature type="domain" description="DNA-directed RNA polymerase I subunit RPA2" evidence="21">
    <location>
        <begin position="579"/>
        <end position="639"/>
    </location>
</feature>
<name>C1FDM4_MICCC</name>
<keyword evidence="11" id="KW-0539">Nucleus</keyword>
<comment type="catalytic activity">
    <reaction evidence="13 15">
        <text>RNA(n) + a ribonucleoside 5'-triphosphate = RNA(n+1) + diphosphate</text>
        <dbReference type="Rhea" id="RHEA:21248"/>
        <dbReference type="Rhea" id="RHEA-COMP:14527"/>
        <dbReference type="Rhea" id="RHEA-COMP:17342"/>
        <dbReference type="ChEBI" id="CHEBI:33019"/>
        <dbReference type="ChEBI" id="CHEBI:61557"/>
        <dbReference type="ChEBI" id="CHEBI:140395"/>
        <dbReference type="EC" id="2.7.7.6"/>
    </reaction>
</comment>
<evidence type="ECO:0000259" key="17">
    <source>
        <dbReference type="Pfam" id="PF04560"/>
    </source>
</evidence>
<evidence type="ECO:0000256" key="1">
    <source>
        <dbReference type="ARBA" id="ARBA00004026"/>
    </source>
</evidence>
<dbReference type="OrthoDB" id="10248617at2759"/>
<dbReference type="Gene3D" id="3.90.1800.10">
    <property type="entry name" value="RNA polymerase alpha subunit dimerisation domain"/>
    <property type="match status" value="1"/>
</dbReference>
<dbReference type="Pfam" id="PF04563">
    <property type="entry name" value="RNA_pol_Rpb2_1"/>
    <property type="match status" value="1"/>
</dbReference>
<dbReference type="Gene3D" id="2.40.270.10">
    <property type="entry name" value="DNA-directed RNA polymerase, subunit 2, domain 6"/>
    <property type="match status" value="1"/>
</dbReference>
<gene>
    <name evidence="22" type="primary">ACR2</name>
    <name evidence="22" type="ORF">MICPUN_107316</name>
</gene>
<dbReference type="InterPro" id="IPR014724">
    <property type="entry name" value="RNA_pol_RPB2_OB-fold"/>
</dbReference>
<dbReference type="Gene3D" id="3.90.1100.10">
    <property type="match status" value="2"/>
</dbReference>
<proteinExistence type="inferred from homology"/>
<dbReference type="Proteomes" id="UP000002009">
    <property type="component" value="Chromosome 1"/>
</dbReference>
<dbReference type="InterPro" id="IPR007642">
    <property type="entry name" value="RNA_pol_Rpb2_2"/>
</dbReference>
<evidence type="ECO:0000259" key="20">
    <source>
        <dbReference type="Pfam" id="PF04565"/>
    </source>
</evidence>
<evidence type="ECO:0000313" key="23">
    <source>
        <dbReference type="Proteomes" id="UP000002009"/>
    </source>
</evidence>
<dbReference type="OMA" id="FFGVVHY"/>
<dbReference type="InterPro" id="IPR007120">
    <property type="entry name" value="DNA-dir_RNAP_su2_dom"/>
</dbReference>
<dbReference type="FunCoup" id="C1FDM4">
    <property type="interactions" value="1771"/>
</dbReference>
<dbReference type="GO" id="GO:0006351">
    <property type="term" value="P:DNA-templated transcription"/>
    <property type="evidence" value="ECO:0007669"/>
    <property type="project" value="InterPro"/>
</dbReference>
<dbReference type="GO" id="GO:0000428">
    <property type="term" value="C:DNA-directed RNA polymerase complex"/>
    <property type="evidence" value="ECO:0007669"/>
    <property type="project" value="UniProtKB-KW"/>
</dbReference>
<evidence type="ECO:0000313" key="22">
    <source>
        <dbReference type="EMBL" id="ACO68415.1"/>
    </source>
</evidence>
<dbReference type="Pfam" id="PF04561">
    <property type="entry name" value="RNA_pol_Rpb2_2"/>
    <property type="match status" value="1"/>
</dbReference>
<accession>C1FDM4</accession>
<dbReference type="InterPro" id="IPR037034">
    <property type="entry name" value="RNA_pol_Rpb2_2_sf"/>
</dbReference>
<dbReference type="InterPro" id="IPR007641">
    <property type="entry name" value="RNA_pol_Rpb2_7"/>
</dbReference>
<evidence type="ECO:0000259" key="16">
    <source>
        <dbReference type="Pfam" id="PF00562"/>
    </source>
</evidence>
<dbReference type="InterPro" id="IPR015712">
    <property type="entry name" value="DNA-dir_RNA_pol_su2"/>
</dbReference>
<evidence type="ECO:0000256" key="13">
    <source>
        <dbReference type="ARBA" id="ARBA00048552"/>
    </source>
</evidence>
<dbReference type="GO" id="GO:0003899">
    <property type="term" value="F:DNA-directed RNA polymerase activity"/>
    <property type="evidence" value="ECO:0007669"/>
    <property type="project" value="UniProtKB-EC"/>
</dbReference>
<dbReference type="Pfam" id="PF04565">
    <property type="entry name" value="RNA_pol_Rpb2_3"/>
    <property type="match status" value="1"/>
</dbReference>
<dbReference type="GO" id="GO:0005634">
    <property type="term" value="C:nucleus"/>
    <property type="evidence" value="ECO:0007669"/>
    <property type="project" value="UniProtKB-SubCell"/>
</dbReference>
<reference evidence="22 23" key="1">
    <citation type="journal article" date="2009" name="Science">
        <title>Green evolution and dynamic adaptations revealed by genomes of the marine picoeukaryotes Micromonas.</title>
        <authorList>
            <person name="Worden A.Z."/>
            <person name="Lee J.H."/>
            <person name="Mock T."/>
            <person name="Rouze P."/>
            <person name="Simmons M.P."/>
            <person name="Aerts A.L."/>
            <person name="Allen A.E."/>
            <person name="Cuvelier M.L."/>
            <person name="Derelle E."/>
            <person name="Everett M.V."/>
            <person name="Foulon E."/>
            <person name="Grimwood J."/>
            <person name="Gundlach H."/>
            <person name="Henrissat B."/>
            <person name="Napoli C."/>
            <person name="McDonald S.M."/>
            <person name="Parker M.S."/>
            <person name="Rombauts S."/>
            <person name="Salamov A."/>
            <person name="Von Dassow P."/>
            <person name="Badger J.H."/>
            <person name="Coutinho P.M."/>
            <person name="Demir E."/>
            <person name="Dubchak I."/>
            <person name="Gentemann C."/>
            <person name="Eikrem W."/>
            <person name="Gready J.E."/>
            <person name="John U."/>
            <person name="Lanier W."/>
            <person name="Lindquist E.A."/>
            <person name="Lucas S."/>
            <person name="Mayer K.F."/>
            <person name="Moreau H."/>
            <person name="Not F."/>
            <person name="Otillar R."/>
            <person name="Panaud O."/>
            <person name="Pangilinan J."/>
            <person name="Paulsen I."/>
            <person name="Piegu B."/>
            <person name="Poliakov A."/>
            <person name="Robbens S."/>
            <person name="Schmutz J."/>
            <person name="Toulza E."/>
            <person name="Wyss T."/>
            <person name="Zelensky A."/>
            <person name="Zhou K."/>
            <person name="Armbrust E.V."/>
            <person name="Bhattacharya D."/>
            <person name="Goodenough U.W."/>
            <person name="Van de Peer Y."/>
            <person name="Grigoriev I.V."/>
        </authorList>
    </citation>
    <scope>NUCLEOTIDE SEQUENCE [LARGE SCALE GENOMIC DNA]</scope>
    <source>
        <strain evidence="23">RCC299 / NOUM17</strain>
    </source>
</reference>
<dbReference type="GO" id="GO:0032549">
    <property type="term" value="F:ribonucleoside binding"/>
    <property type="evidence" value="ECO:0007669"/>
    <property type="project" value="InterPro"/>
</dbReference>
<evidence type="ECO:0000256" key="6">
    <source>
        <dbReference type="ARBA" id="ARBA00022695"/>
    </source>
</evidence>
<evidence type="ECO:0000256" key="8">
    <source>
        <dbReference type="ARBA" id="ARBA00022771"/>
    </source>
</evidence>
<dbReference type="PROSITE" id="PS01166">
    <property type="entry name" value="RNA_POL_BETA"/>
    <property type="match status" value="1"/>
</dbReference>
<dbReference type="eggNOG" id="KOG0216">
    <property type="taxonomic scope" value="Eukaryota"/>
</dbReference>
<evidence type="ECO:0000259" key="19">
    <source>
        <dbReference type="Pfam" id="PF04563"/>
    </source>
</evidence>
<dbReference type="STRING" id="296587.C1FDM4"/>
<evidence type="ECO:0000256" key="2">
    <source>
        <dbReference type="ARBA" id="ARBA00004123"/>
    </source>
</evidence>
<evidence type="ECO:0000256" key="4">
    <source>
        <dbReference type="ARBA" id="ARBA00022478"/>
    </source>
</evidence>
<dbReference type="Gene3D" id="2.40.50.150">
    <property type="match status" value="1"/>
</dbReference>
<dbReference type="FunFam" id="2.40.270.10:FF:000011">
    <property type="entry name" value="DNA-directed RNA polymerase subunit beta"/>
    <property type="match status" value="1"/>
</dbReference>
<dbReference type="InterPro" id="IPR009674">
    <property type="entry name" value="Rpa2_dom_4"/>
</dbReference>
<feature type="domain" description="RNA polymerase Rpb2" evidence="20">
    <location>
        <begin position="462"/>
        <end position="526"/>
    </location>
</feature>
<dbReference type="InterPro" id="IPR037033">
    <property type="entry name" value="DNA-dir_RNAP_su2_hyb_sf"/>
</dbReference>
<dbReference type="GeneID" id="8250088"/>
<dbReference type="GO" id="GO:0008270">
    <property type="term" value="F:zinc ion binding"/>
    <property type="evidence" value="ECO:0007669"/>
    <property type="project" value="UniProtKB-KW"/>
</dbReference>
<evidence type="ECO:0000256" key="15">
    <source>
        <dbReference type="RuleBase" id="RU363031"/>
    </source>
</evidence>
<evidence type="ECO:0000256" key="11">
    <source>
        <dbReference type="ARBA" id="ARBA00023242"/>
    </source>
</evidence>
<dbReference type="KEGG" id="mis:MICPUN_107316"/>
<keyword evidence="6 15" id="KW-0548">Nucleotidyltransferase</keyword>
<evidence type="ECO:0000259" key="18">
    <source>
        <dbReference type="Pfam" id="PF04561"/>
    </source>
</evidence>
<dbReference type="Gene3D" id="3.90.1110.10">
    <property type="entry name" value="RNA polymerase Rpb2, domain 2"/>
    <property type="match status" value="1"/>
</dbReference>
<dbReference type="Pfam" id="PF04560">
    <property type="entry name" value="RNA_pol_Rpb2_7"/>
    <property type="match status" value="1"/>
</dbReference>
<comment type="subunit">
    <text evidence="12">In plastids the minimal PEP RNA polymerase catalytic core is composed of four subunits: alpha, beta, beta', and beta''. When a (nuclear-encoded) sigma factor is associated with the core the holoenzyme is formed, which can initiate transcription.</text>
</comment>
<dbReference type="EC" id="2.7.7.6" evidence="15"/>
<feature type="domain" description="RNA polymerase Rpb2" evidence="18">
    <location>
        <begin position="209"/>
        <end position="374"/>
    </location>
</feature>
<evidence type="ECO:0000256" key="10">
    <source>
        <dbReference type="ARBA" id="ARBA00023163"/>
    </source>
</evidence>
<evidence type="ECO:0000256" key="12">
    <source>
        <dbReference type="ARBA" id="ARBA00026088"/>
    </source>
</evidence>
<feature type="domain" description="RNA polymerase beta subunit protrusion" evidence="19">
    <location>
        <begin position="25"/>
        <end position="408"/>
    </location>
</feature>
<dbReference type="InParanoid" id="C1FDM4"/>